<keyword evidence="3" id="KW-1003">Cell membrane</keyword>
<geneLocation type="plasmid" evidence="9 10">
    <name>pMYCCH.02</name>
</geneLocation>
<feature type="transmembrane region" description="Helical" evidence="7">
    <location>
        <begin position="226"/>
        <end position="247"/>
    </location>
</feature>
<dbReference type="InterPro" id="IPR024962">
    <property type="entry name" value="YukD-like"/>
</dbReference>
<feature type="transmembrane region" description="Helical" evidence="7">
    <location>
        <begin position="199"/>
        <end position="220"/>
    </location>
</feature>
<dbReference type="InterPro" id="IPR006707">
    <property type="entry name" value="T7SS_EccD"/>
</dbReference>
<dbReference type="InterPro" id="IPR044049">
    <property type="entry name" value="EccD_transm"/>
</dbReference>
<dbReference type="Gene3D" id="3.10.20.90">
    <property type="entry name" value="Phosphatidylinositol 3-kinase Catalytic Subunit, Chain A, domain 1"/>
    <property type="match status" value="1"/>
</dbReference>
<dbReference type="PATRIC" id="fig|710421.3.peg.6006"/>
<evidence type="ECO:0000259" key="8">
    <source>
        <dbReference type="Pfam" id="PF19053"/>
    </source>
</evidence>
<dbReference type="Pfam" id="PF08817">
    <property type="entry name" value="YukD"/>
    <property type="match status" value="1"/>
</dbReference>
<evidence type="ECO:0000256" key="3">
    <source>
        <dbReference type="ARBA" id="ARBA00022475"/>
    </source>
</evidence>
<organism evidence="9 10">
    <name type="scientific">Mycolicibacterium chubuense (strain NBB4)</name>
    <name type="common">Mycobacterium chubuense</name>
    <dbReference type="NCBI Taxonomy" id="710421"/>
    <lineage>
        <taxon>Bacteria</taxon>
        <taxon>Bacillati</taxon>
        <taxon>Actinomycetota</taxon>
        <taxon>Actinomycetes</taxon>
        <taxon>Mycobacteriales</taxon>
        <taxon>Mycobacteriaceae</taxon>
        <taxon>Mycolicibacterium</taxon>
    </lineage>
</organism>
<dbReference type="GO" id="GO:0005886">
    <property type="term" value="C:plasma membrane"/>
    <property type="evidence" value="ECO:0007669"/>
    <property type="project" value="UniProtKB-SubCell"/>
</dbReference>
<feature type="transmembrane region" description="Helical" evidence="7">
    <location>
        <begin position="472"/>
        <end position="492"/>
    </location>
</feature>
<sequence>MSSADRAATPALCRLALLVGEDFEIDYSLPAAVALIAVTEDLVARVNEVLRERGRPQLDPEQSYRLCRADAQPLDPQKTLDECGVLDGEQLWLLPASAAETYEPVTEMVSTAIARAATQMLATLTPDIGRRVAGGLTAGVVGWACLIVVNWWWSVGGTDAPYGWIGAAVAWALFAVLIGSSRGLSKAQADTTAGRERRAAGHALSWIAIIPAAAAAAMSLPGRPGLWHLAAPLVAVIAGVIVLAVIWGRHIVAIAATLTVSVFAFAATVVAASSWAVRPERVAVVALVGVIVAVTWATSAAVAASGVPTPLFPSVTNRGVFERLPSRPADTVSPVGPTGVATAEQVYAWVRRGNNTMTGMMIGLAVVTWAAARYAVVPGQPGGWRYTAFVGAVCVILVLRSRSFVDRYQSITLMVAGVGAATVAIGRYAAHDATSMKVALICVGVILAIAVMALISALVVPFREYTAPIRRFVEWVEYVLILALLPWALWLLNLYPVLRNSVRHGI</sequence>
<dbReference type="AlphaFoldDB" id="I4BTM4"/>
<dbReference type="KEGG" id="mcb:Mycch_6031"/>
<feature type="domain" description="EccD-like transmembrane" evidence="8">
    <location>
        <begin position="136"/>
        <end position="500"/>
    </location>
</feature>
<dbReference type="HOGENOM" id="CLU_539479_0_0_11"/>
<evidence type="ECO:0000313" key="10">
    <source>
        <dbReference type="Proteomes" id="UP000006057"/>
    </source>
</evidence>
<keyword evidence="9" id="KW-0614">Plasmid</keyword>
<feature type="transmembrane region" description="Helical" evidence="7">
    <location>
        <begin position="436"/>
        <end position="460"/>
    </location>
</feature>
<evidence type="ECO:0000313" key="9">
    <source>
        <dbReference type="EMBL" id="AFM20631.1"/>
    </source>
</evidence>
<evidence type="ECO:0000256" key="5">
    <source>
        <dbReference type="ARBA" id="ARBA00022989"/>
    </source>
</evidence>
<feature type="transmembrane region" description="Helical" evidence="7">
    <location>
        <begin position="411"/>
        <end position="430"/>
    </location>
</feature>
<keyword evidence="10" id="KW-1185">Reference proteome</keyword>
<dbReference type="OrthoDB" id="4640662at2"/>
<feature type="transmembrane region" description="Helical" evidence="7">
    <location>
        <begin position="282"/>
        <end position="304"/>
    </location>
</feature>
<dbReference type="RefSeq" id="WP_014805871.1">
    <property type="nucleotide sequence ID" value="NC_018023.1"/>
</dbReference>
<dbReference type="EMBL" id="CP003055">
    <property type="protein sequence ID" value="AFM20631.1"/>
    <property type="molecule type" value="Genomic_DNA"/>
</dbReference>
<comment type="similarity">
    <text evidence="2">Belongs to the EccD/Snm4 family.</text>
</comment>
<feature type="transmembrane region" description="Helical" evidence="7">
    <location>
        <begin position="359"/>
        <end position="377"/>
    </location>
</feature>
<name>I4BTM4_MYCCN</name>
<evidence type="ECO:0000256" key="1">
    <source>
        <dbReference type="ARBA" id="ARBA00004651"/>
    </source>
</evidence>
<comment type="subcellular location">
    <subcellularLocation>
        <location evidence="1">Cell membrane</location>
        <topology evidence="1">Multi-pass membrane protein</topology>
    </subcellularLocation>
</comment>
<feature type="transmembrane region" description="Helical" evidence="7">
    <location>
        <begin position="383"/>
        <end position="399"/>
    </location>
</feature>
<proteinExistence type="inferred from homology"/>
<dbReference type="Pfam" id="PF19053">
    <property type="entry name" value="EccD"/>
    <property type="match status" value="1"/>
</dbReference>
<dbReference type="PIRSF" id="PIRSF017804">
    <property type="entry name" value="Secretion_EccD1"/>
    <property type="match status" value="1"/>
</dbReference>
<evidence type="ECO:0000256" key="4">
    <source>
        <dbReference type="ARBA" id="ARBA00022692"/>
    </source>
</evidence>
<dbReference type="Proteomes" id="UP000006057">
    <property type="component" value="Plasmid pMYCCH.02"/>
</dbReference>
<feature type="transmembrane region" description="Helical" evidence="7">
    <location>
        <begin position="132"/>
        <end position="154"/>
    </location>
</feature>
<protein>
    <submittedName>
        <fullName evidence="9">Type VII secretion integral membrane protein EccD</fullName>
    </submittedName>
</protein>
<evidence type="ECO:0000256" key="2">
    <source>
        <dbReference type="ARBA" id="ARBA00006162"/>
    </source>
</evidence>
<keyword evidence="4 7" id="KW-0812">Transmembrane</keyword>
<evidence type="ECO:0000256" key="6">
    <source>
        <dbReference type="ARBA" id="ARBA00023136"/>
    </source>
</evidence>
<reference evidence="9 10" key="1">
    <citation type="submission" date="2012-06" db="EMBL/GenBank/DDBJ databases">
        <title>Complete sequence of plasmid 2 of Mycobacterium chubuense NBB4.</title>
        <authorList>
            <consortium name="US DOE Joint Genome Institute"/>
            <person name="Lucas S."/>
            <person name="Han J."/>
            <person name="Lapidus A."/>
            <person name="Cheng J.-F."/>
            <person name="Goodwin L."/>
            <person name="Pitluck S."/>
            <person name="Peters L."/>
            <person name="Mikhailova N."/>
            <person name="Teshima H."/>
            <person name="Detter J.C."/>
            <person name="Han C."/>
            <person name="Tapia R."/>
            <person name="Land M."/>
            <person name="Hauser L."/>
            <person name="Kyrpides N."/>
            <person name="Ivanova N."/>
            <person name="Pagani I."/>
            <person name="Mattes T."/>
            <person name="Holmes A."/>
            <person name="Rutledge P."/>
            <person name="Paulsen I."/>
            <person name="Coleman N."/>
            <person name="Woyke T."/>
        </authorList>
    </citation>
    <scope>NUCLEOTIDE SEQUENCE [LARGE SCALE GENOMIC DNA]</scope>
    <source>
        <strain evidence="9 10">NBB4</strain>
        <plasmid evidence="9 10">pMYCCH.02</plasmid>
    </source>
</reference>
<feature type="transmembrane region" description="Helical" evidence="7">
    <location>
        <begin position="254"/>
        <end position="276"/>
    </location>
</feature>
<keyword evidence="5 7" id="KW-1133">Transmembrane helix</keyword>
<accession>I4BTM4</accession>
<evidence type="ECO:0000256" key="7">
    <source>
        <dbReference type="SAM" id="Phobius"/>
    </source>
</evidence>
<feature type="transmembrane region" description="Helical" evidence="7">
    <location>
        <begin position="160"/>
        <end position="178"/>
    </location>
</feature>
<keyword evidence="6 7" id="KW-0472">Membrane</keyword>
<dbReference type="NCBIfam" id="TIGR03920">
    <property type="entry name" value="T7SS_EccD"/>
    <property type="match status" value="1"/>
</dbReference>
<gene>
    <name evidence="9" type="ordered locus">Mycch_6031</name>
</gene>